<keyword evidence="6 9" id="KW-1133">Transmembrane helix</keyword>
<dbReference type="InterPro" id="IPR039204">
    <property type="entry name" value="MRS2-like"/>
</dbReference>
<dbReference type="EMBL" id="CAKLCB010000228">
    <property type="protein sequence ID" value="CAH0517200.1"/>
    <property type="molecule type" value="Genomic_DNA"/>
</dbReference>
<dbReference type="Proteomes" id="UP001158986">
    <property type="component" value="Unassembled WGS sequence"/>
</dbReference>
<evidence type="ECO:0000256" key="3">
    <source>
        <dbReference type="ARBA" id="ARBA00022692"/>
    </source>
</evidence>
<dbReference type="Proteomes" id="UP001160483">
    <property type="component" value="Unassembled WGS sequence"/>
</dbReference>
<evidence type="ECO:0000256" key="10">
    <source>
        <dbReference type="SAM" id="Coils"/>
    </source>
</evidence>
<keyword evidence="5" id="KW-0809">Transit peptide</keyword>
<dbReference type="PANTHER" id="PTHR13890:SF0">
    <property type="entry name" value="MAGNESIUM TRANSPORTER MRS2 HOMOLOG, MITOCHONDRIAL"/>
    <property type="match status" value="1"/>
</dbReference>
<evidence type="ECO:0000313" key="12">
    <source>
        <dbReference type="EMBL" id="CAH0517200.1"/>
    </source>
</evidence>
<evidence type="ECO:0000256" key="4">
    <source>
        <dbReference type="ARBA" id="ARBA00022842"/>
    </source>
</evidence>
<keyword evidence="8 9" id="KW-0472">Membrane</keyword>
<keyword evidence="13" id="KW-1185">Reference proteome</keyword>
<dbReference type="FunFam" id="1.20.58.340:FF:000025">
    <property type="entry name" value="CorA Metal Ion Transporter (MIT) Family"/>
    <property type="match status" value="1"/>
</dbReference>
<feature type="transmembrane region" description="Helical" evidence="9">
    <location>
        <begin position="379"/>
        <end position="406"/>
    </location>
</feature>
<dbReference type="GO" id="GO:0005743">
    <property type="term" value="C:mitochondrial inner membrane"/>
    <property type="evidence" value="ECO:0007669"/>
    <property type="project" value="UniProtKB-SubCell"/>
</dbReference>
<dbReference type="Gene3D" id="1.20.58.340">
    <property type="entry name" value="Magnesium transport protein CorA, transmembrane region"/>
    <property type="match status" value="2"/>
</dbReference>
<evidence type="ECO:0000256" key="5">
    <source>
        <dbReference type="ARBA" id="ARBA00022946"/>
    </source>
</evidence>
<accession>A0AAU9L6H4</accession>
<keyword evidence="9" id="KW-0999">Mitochondrion inner membrane</keyword>
<feature type="transmembrane region" description="Helical" evidence="9">
    <location>
        <begin position="418"/>
        <end position="441"/>
    </location>
</feature>
<keyword evidence="2 9" id="KW-0813">Transport</keyword>
<keyword evidence="9" id="KW-0496">Mitochondrion</keyword>
<proteinExistence type="inferred from homology"/>
<dbReference type="GO" id="GO:0015095">
    <property type="term" value="F:magnesium ion transmembrane transporter activity"/>
    <property type="evidence" value="ECO:0007669"/>
    <property type="project" value="TreeGrafter"/>
</dbReference>
<sequence>MLREREDNASLLPLLSEAVGQQSKSNDHISPETAYGTYQRRIGMRPSETVLLSDLSLNSAKQFECHFDSGTKSGRVLVMIFDRKGRSTLKEMSRHEVLQMTQEAAELKEEAVSHDMSSPVKEKLHPPLYRRSSSTTWRLGQQHRATSQQDLYAPVSVQQVHARDIRKMENAFSVTNEPRIIVRKQAILISADPLRAIVLRNVCLIYVPDEADALLLVLKAKFAETMREDNAPFEFRALEALLSTLSRYFQLQYEELSPVVVGTLYGLMQGGLNVQKLEKLREFKNTINEFEAQVDGVRRVLMMLLDNEENLRLLFLTKLYNEPNLLSDLWSIDAEEIEVLIENYLQDIFSTRTKAELLQHRISNAESLVTMQLDSMRNYLLGVDLIFSVVVISLSMGTFIGGVFGMNLHSGLETANGWFLGVVIVTILLSLISTIFGILYFKSKGVLLQ</sequence>
<dbReference type="AlphaFoldDB" id="A0AAU9L6H4"/>
<evidence type="ECO:0000313" key="14">
    <source>
        <dbReference type="Proteomes" id="UP001160483"/>
    </source>
</evidence>
<comment type="caution">
    <text evidence="11">The sequence shown here is derived from an EMBL/GenBank/DDBJ whole genome shotgun (WGS) entry which is preliminary data.</text>
</comment>
<comment type="subcellular location">
    <subcellularLocation>
        <location evidence="1">Membrane</location>
        <topology evidence="1">Multi-pass membrane protein</topology>
    </subcellularLocation>
    <subcellularLocation>
        <location evidence="9">Mitochondrion inner membrane</location>
        <topology evidence="9">Multi-pass membrane protein</topology>
    </subcellularLocation>
</comment>
<evidence type="ECO:0000256" key="7">
    <source>
        <dbReference type="ARBA" id="ARBA00023065"/>
    </source>
</evidence>
<evidence type="ECO:0000256" key="1">
    <source>
        <dbReference type="ARBA" id="ARBA00004141"/>
    </source>
</evidence>
<reference evidence="11 13" key="1">
    <citation type="submission" date="2021-11" db="EMBL/GenBank/DDBJ databases">
        <authorList>
            <person name="Islam A."/>
            <person name="Islam S."/>
            <person name="Flora M.S."/>
            <person name="Rahman M."/>
            <person name="Ziaur R.M."/>
            <person name="Epstein J.H."/>
            <person name="Hassan M."/>
            <person name="Klassen M."/>
            <person name="Woodard K."/>
            <person name="Webb A."/>
            <person name="Webby R.J."/>
            <person name="El Zowalaty M.E."/>
        </authorList>
    </citation>
    <scope>NUCLEOTIDE SEQUENCE</scope>
    <source>
        <strain evidence="12">Pbs1</strain>
        <strain evidence="11">Pbs3</strain>
    </source>
</reference>
<keyword evidence="4 9" id="KW-0460">Magnesium</keyword>
<evidence type="ECO:0000256" key="8">
    <source>
        <dbReference type="ARBA" id="ARBA00023136"/>
    </source>
</evidence>
<organism evidence="11 14">
    <name type="scientific">Peronospora belbahrii</name>
    <dbReference type="NCBI Taxonomy" id="622444"/>
    <lineage>
        <taxon>Eukaryota</taxon>
        <taxon>Sar</taxon>
        <taxon>Stramenopiles</taxon>
        <taxon>Oomycota</taxon>
        <taxon>Peronosporomycetes</taxon>
        <taxon>Peronosporales</taxon>
        <taxon>Peronosporaceae</taxon>
        <taxon>Peronospora</taxon>
    </lineage>
</organism>
<dbReference type="Pfam" id="PF22099">
    <property type="entry name" value="MRS2-like"/>
    <property type="match status" value="1"/>
</dbReference>
<dbReference type="CDD" id="cd12823">
    <property type="entry name" value="Mrs2_Mfm1p-like"/>
    <property type="match status" value="1"/>
</dbReference>
<dbReference type="PANTHER" id="PTHR13890">
    <property type="entry name" value="RNA SPLICING PROTEIN MRS2, MITOCHONDRIAL"/>
    <property type="match status" value="1"/>
</dbReference>
<gene>
    <name evidence="12" type="ORF">PBS001_LOCUS3826</name>
    <name evidence="11" type="ORF">PBS003_LOCUS6017</name>
</gene>
<dbReference type="Gene3D" id="2.40.128.330">
    <property type="match status" value="1"/>
</dbReference>
<keyword evidence="3 9" id="KW-0812">Transmembrane</keyword>
<feature type="coiled-coil region" evidence="10">
    <location>
        <begin position="273"/>
        <end position="300"/>
    </location>
</feature>
<dbReference type="EMBL" id="CAKKTJ010000299">
    <property type="protein sequence ID" value="CAH0479371.1"/>
    <property type="molecule type" value="Genomic_DNA"/>
</dbReference>
<evidence type="ECO:0000256" key="6">
    <source>
        <dbReference type="ARBA" id="ARBA00022989"/>
    </source>
</evidence>
<evidence type="ECO:0000313" key="11">
    <source>
        <dbReference type="EMBL" id="CAH0479371.1"/>
    </source>
</evidence>
<evidence type="ECO:0000256" key="9">
    <source>
        <dbReference type="RuleBase" id="RU366042"/>
    </source>
</evidence>
<evidence type="ECO:0000256" key="2">
    <source>
        <dbReference type="ARBA" id="ARBA00022448"/>
    </source>
</evidence>
<protein>
    <recommendedName>
        <fullName evidence="9">Magnesium transporter</fullName>
    </recommendedName>
</protein>
<comment type="similarity">
    <text evidence="9">Belongs to the CorA metal ion transporter (MIT) (TC 1.A.35) family.</text>
</comment>
<name>A0AAU9L6H4_9STRA</name>
<keyword evidence="10" id="KW-0175">Coiled coil</keyword>
<keyword evidence="7 9" id="KW-0406">Ion transport</keyword>
<evidence type="ECO:0000313" key="13">
    <source>
        <dbReference type="Proteomes" id="UP001158986"/>
    </source>
</evidence>